<organism evidence="1 2">
    <name type="scientific">Hyphobacterium vulgare</name>
    <dbReference type="NCBI Taxonomy" id="1736751"/>
    <lineage>
        <taxon>Bacteria</taxon>
        <taxon>Pseudomonadati</taxon>
        <taxon>Pseudomonadota</taxon>
        <taxon>Alphaproteobacteria</taxon>
        <taxon>Maricaulales</taxon>
        <taxon>Maricaulaceae</taxon>
        <taxon>Hyphobacterium</taxon>
    </lineage>
</organism>
<sequence length="139" mass="15591">MTDVFEIKANDTAALDVVNPETGEKIGLTLHLVYPRHPRITAAEKVHGKRVQKRNGDRDVDAAMTMERHMAAAAVESMSFEGKTTWKGEQKSAVDRAELAEDFADPRRYWLVKQILEKYGDESDFFQKAPGGSKRSAKP</sequence>
<evidence type="ECO:0000313" key="2">
    <source>
        <dbReference type="Proteomes" id="UP001595379"/>
    </source>
</evidence>
<evidence type="ECO:0000313" key="1">
    <source>
        <dbReference type="EMBL" id="MFC2924976.1"/>
    </source>
</evidence>
<protein>
    <submittedName>
        <fullName evidence="1">Uncharacterized protein</fullName>
    </submittedName>
</protein>
<dbReference type="EMBL" id="JBHRSV010000001">
    <property type="protein sequence ID" value="MFC2924976.1"/>
    <property type="molecule type" value="Genomic_DNA"/>
</dbReference>
<reference evidence="2" key="1">
    <citation type="journal article" date="2019" name="Int. J. Syst. Evol. Microbiol.">
        <title>The Global Catalogue of Microorganisms (GCM) 10K type strain sequencing project: providing services to taxonomists for standard genome sequencing and annotation.</title>
        <authorList>
            <consortium name="The Broad Institute Genomics Platform"/>
            <consortium name="The Broad Institute Genome Sequencing Center for Infectious Disease"/>
            <person name="Wu L."/>
            <person name="Ma J."/>
        </authorList>
    </citation>
    <scope>NUCLEOTIDE SEQUENCE [LARGE SCALE GENOMIC DNA]</scope>
    <source>
        <strain evidence="2">KCTC 52487</strain>
    </source>
</reference>
<proteinExistence type="predicted"/>
<name>A0ABV6ZU58_9PROT</name>
<dbReference type="Proteomes" id="UP001595379">
    <property type="component" value="Unassembled WGS sequence"/>
</dbReference>
<gene>
    <name evidence="1" type="ORF">ACFOOR_02535</name>
</gene>
<comment type="caution">
    <text evidence="1">The sequence shown here is derived from an EMBL/GenBank/DDBJ whole genome shotgun (WGS) entry which is preliminary data.</text>
</comment>
<dbReference type="RefSeq" id="WP_343163859.1">
    <property type="nucleotide sequence ID" value="NZ_JBHRSV010000001.1"/>
</dbReference>
<keyword evidence="2" id="KW-1185">Reference proteome</keyword>
<accession>A0ABV6ZU58</accession>